<feature type="transmembrane region" description="Helical" evidence="10">
    <location>
        <begin position="423"/>
        <end position="446"/>
    </location>
</feature>
<keyword evidence="12" id="KW-1185">Reference proteome</keyword>
<reference evidence="12" key="1">
    <citation type="submission" date="2018-02" db="EMBL/GenBank/DDBJ databases">
        <authorList>
            <person name="Clavel T."/>
            <person name="Strowig T."/>
        </authorList>
    </citation>
    <scope>NUCLEOTIDE SEQUENCE [LARGE SCALE GENOMIC DNA]</scope>
    <source>
        <strain evidence="12">DSM 100764</strain>
    </source>
</reference>
<evidence type="ECO:0000256" key="6">
    <source>
        <dbReference type="ARBA" id="ARBA00022989"/>
    </source>
</evidence>
<name>A0A2V1IXC7_9BACT</name>
<dbReference type="GO" id="GO:0005886">
    <property type="term" value="C:plasma membrane"/>
    <property type="evidence" value="ECO:0007669"/>
    <property type="project" value="UniProtKB-SubCell"/>
</dbReference>
<feature type="transmembrane region" description="Helical" evidence="10">
    <location>
        <begin position="291"/>
        <end position="310"/>
    </location>
</feature>
<evidence type="ECO:0000313" key="12">
    <source>
        <dbReference type="Proteomes" id="UP000244925"/>
    </source>
</evidence>
<evidence type="ECO:0000256" key="3">
    <source>
        <dbReference type="ARBA" id="ARBA00022449"/>
    </source>
</evidence>
<dbReference type="PIRSF" id="PIRSF006603">
    <property type="entry name" value="DinF"/>
    <property type="match status" value="1"/>
</dbReference>
<keyword evidence="3" id="KW-0050">Antiport</keyword>
<feature type="transmembrane region" description="Helical" evidence="10">
    <location>
        <begin position="100"/>
        <end position="122"/>
    </location>
</feature>
<proteinExistence type="predicted"/>
<gene>
    <name evidence="11" type="ORF">C5O25_03605</name>
</gene>
<comment type="subcellular location">
    <subcellularLocation>
        <location evidence="1">Cell membrane</location>
        <topology evidence="1">Multi-pass membrane protein</topology>
    </subcellularLocation>
</comment>
<feature type="transmembrane region" description="Helical" evidence="10">
    <location>
        <begin position="322"/>
        <end position="343"/>
    </location>
</feature>
<accession>A0A2V1IXC7</accession>
<feature type="transmembrane region" description="Helical" evidence="10">
    <location>
        <begin position="171"/>
        <end position="194"/>
    </location>
</feature>
<feature type="transmembrane region" description="Helical" evidence="10">
    <location>
        <begin position="249"/>
        <end position="271"/>
    </location>
</feature>
<keyword evidence="6 10" id="KW-1133">Transmembrane helix</keyword>
<feature type="transmembrane region" description="Helical" evidence="10">
    <location>
        <begin position="65"/>
        <end position="88"/>
    </location>
</feature>
<keyword evidence="7" id="KW-0406">Ion transport</keyword>
<dbReference type="NCBIfam" id="TIGR00797">
    <property type="entry name" value="matE"/>
    <property type="match status" value="1"/>
</dbReference>
<keyword evidence="2" id="KW-0813">Transport</keyword>
<dbReference type="AlphaFoldDB" id="A0A2V1IXC7"/>
<dbReference type="GO" id="GO:0006811">
    <property type="term" value="P:monoatomic ion transport"/>
    <property type="evidence" value="ECO:0007669"/>
    <property type="project" value="UniProtKB-KW"/>
</dbReference>
<keyword evidence="5 10" id="KW-0812">Transmembrane</keyword>
<keyword evidence="4" id="KW-1003">Cell membrane</keyword>
<evidence type="ECO:0000256" key="1">
    <source>
        <dbReference type="ARBA" id="ARBA00004651"/>
    </source>
</evidence>
<evidence type="ECO:0000256" key="8">
    <source>
        <dbReference type="ARBA" id="ARBA00023136"/>
    </source>
</evidence>
<evidence type="ECO:0000256" key="9">
    <source>
        <dbReference type="ARBA" id="ARBA00031636"/>
    </source>
</evidence>
<dbReference type="GO" id="GO:0042910">
    <property type="term" value="F:xenobiotic transmembrane transporter activity"/>
    <property type="evidence" value="ECO:0007669"/>
    <property type="project" value="InterPro"/>
</dbReference>
<dbReference type="PANTHER" id="PTHR43298">
    <property type="entry name" value="MULTIDRUG RESISTANCE PROTEIN NORM-RELATED"/>
    <property type="match status" value="1"/>
</dbReference>
<feature type="transmembrane region" description="Helical" evidence="10">
    <location>
        <begin position="363"/>
        <end position="381"/>
    </location>
</feature>
<evidence type="ECO:0000256" key="2">
    <source>
        <dbReference type="ARBA" id="ARBA00022448"/>
    </source>
</evidence>
<evidence type="ECO:0000256" key="5">
    <source>
        <dbReference type="ARBA" id="ARBA00022692"/>
    </source>
</evidence>
<dbReference type="GO" id="GO:0015297">
    <property type="term" value="F:antiporter activity"/>
    <property type="evidence" value="ECO:0007669"/>
    <property type="project" value="UniProtKB-KW"/>
</dbReference>
<evidence type="ECO:0000256" key="7">
    <source>
        <dbReference type="ARBA" id="ARBA00023065"/>
    </source>
</evidence>
<feature type="transmembrane region" description="Helical" evidence="10">
    <location>
        <begin position="142"/>
        <end position="159"/>
    </location>
</feature>
<feature type="transmembrane region" description="Helical" evidence="10">
    <location>
        <begin position="393"/>
        <end position="411"/>
    </location>
</feature>
<evidence type="ECO:0000313" key="11">
    <source>
        <dbReference type="EMBL" id="PWB08625.1"/>
    </source>
</evidence>
<evidence type="ECO:0000256" key="4">
    <source>
        <dbReference type="ARBA" id="ARBA00022475"/>
    </source>
</evidence>
<evidence type="ECO:0000256" key="10">
    <source>
        <dbReference type="SAM" id="Phobius"/>
    </source>
</evidence>
<dbReference type="PANTHER" id="PTHR43298:SF2">
    <property type="entry name" value="FMN_FAD EXPORTER YEEO-RELATED"/>
    <property type="match status" value="1"/>
</dbReference>
<dbReference type="GeneID" id="93425526"/>
<protein>
    <recommendedName>
        <fullName evidence="9">Multidrug-efflux transporter</fullName>
    </recommendedName>
</protein>
<comment type="caution">
    <text evidence="11">The sequence shown here is derived from an EMBL/GenBank/DDBJ whole genome shotgun (WGS) entry which is preliminary data.</text>
</comment>
<organism evidence="11 12">
    <name type="scientific">Paramuribaculum intestinale</name>
    <dbReference type="NCBI Taxonomy" id="2094151"/>
    <lineage>
        <taxon>Bacteria</taxon>
        <taxon>Pseudomonadati</taxon>
        <taxon>Bacteroidota</taxon>
        <taxon>Bacteroidia</taxon>
        <taxon>Bacteroidales</taxon>
        <taxon>Muribaculaceae</taxon>
        <taxon>Paramuribaculum</taxon>
    </lineage>
</organism>
<dbReference type="Proteomes" id="UP000244925">
    <property type="component" value="Unassembled WGS sequence"/>
</dbReference>
<keyword evidence="8 10" id="KW-0472">Membrane</keyword>
<feature type="transmembrane region" description="Helical" evidence="10">
    <location>
        <begin position="200"/>
        <end position="221"/>
    </location>
</feature>
<dbReference type="EMBL" id="PUBV01000005">
    <property type="protein sequence ID" value="PWB08625.1"/>
    <property type="molecule type" value="Genomic_DNA"/>
</dbReference>
<dbReference type="InterPro" id="IPR002528">
    <property type="entry name" value="MATE_fam"/>
</dbReference>
<dbReference type="InterPro" id="IPR050222">
    <property type="entry name" value="MATE_MdtK"/>
</dbReference>
<dbReference type="Pfam" id="PF01554">
    <property type="entry name" value="MatE"/>
    <property type="match status" value="2"/>
</dbReference>
<dbReference type="RefSeq" id="WP_107035371.1">
    <property type="nucleotide sequence ID" value="NZ_CAOMDK010000026.1"/>
</dbReference>
<sequence>MSVNVKNAGKVDMINGPLAGKIMVFTLPIIASGILQQSFNAVDVAVIGRYSTSQAIAAVGSNGPIISILVNLFLGIAVGANVVIANYLGQKHNQAVRRSVSTVAVVALLSGAILLVLGSLLARPILEAISTPPDVIDLATRYLRIYFYGMPFSMIYNFGSAIMRSIGDTRLPFYSLLVATMCNMVLDWVFVALLGMGVDGVAWATVISVAVNAMIIVFFLMREPDPVTLRLSLRRHDFSSADFRKMLQIGIPAGLQGMVFSISNIFIQSSINSFGSDAVAGSATALTYEAYCYYIVVGFNAAAIAFTGQNYGAGRLDRCRRVGVICMMMSVGLCALANIIIVWQEKFCIGVFTSDPNVARYAMMRFHTVLVYQCLASSYEVAGSYMRGFGRSVTPMVLTIFGTCVLRLVWVGSVVRFHHTFEVLMMIYPITWIITGVMVVVAALVLQRRLSRVGRTDGGQLESC</sequence>
<dbReference type="CDD" id="cd13138">
    <property type="entry name" value="MATE_yoeA_like"/>
    <property type="match status" value="1"/>
</dbReference>
<dbReference type="InterPro" id="IPR048279">
    <property type="entry name" value="MdtK-like"/>
</dbReference>